<dbReference type="PANTHER" id="PTHR11693:SF22">
    <property type="entry name" value="ATP SYNTHASE SUBUNIT GAMMA, MITOCHONDRIAL"/>
    <property type="match status" value="1"/>
</dbReference>
<keyword evidence="3" id="KW-0813">Transport</keyword>
<evidence type="ECO:0000256" key="1">
    <source>
        <dbReference type="ARBA" id="ARBA00004170"/>
    </source>
</evidence>
<sequence>MPSLKEVRTRIASVKSTQQITSAMKMVAASKLRKAQTGILQLRPYAGHQQQLLRQLSAGQGDALSAYNAQRDANRVLYVVFTSNRGLCGAYNTNVIKQVNSLLAAAAEAKEEAALITIGRKATEFYAKMPVNIVASYDELYDQLNYPKSAEVAESLMELFLSGAYDRIVFVYHQFKNAVVQKLQIEQFLPVENGNDEPGHHDQQTEYIFDPSRQEILTELIPRILKTQFFKALLDAWASELGARMTAMSQATDNASELLKELRLTYNKARQAAITKEILEIVGGAEALKNA</sequence>
<evidence type="ECO:0000256" key="4">
    <source>
        <dbReference type="ARBA" id="ARBA00022781"/>
    </source>
</evidence>
<keyword evidence="8" id="KW-0066">ATP synthesis</keyword>
<dbReference type="NCBIfam" id="TIGR01146">
    <property type="entry name" value="ATPsyn_F1gamma"/>
    <property type="match status" value="1"/>
</dbReference>
<dbReference type="PRINTS" id="PR00126">
    <property type="entry name" value="ATPASEGAMMA"/>
</dbReference>
<dbReference type="InterPro" id="IPR000131">
    <property type="entry name" value="ATP_synth_F1_gsu"/>
</dbReference>
<gene>
    <name evidence="9" type="primary">atpG_11</name>
    <name evidence="9" type="ORF">SDC9_26525</name>
</gene>
<keyword evidence="7" id="KW-0139">CF(1)</keyword>
<dbReference type="PROSITE" id="PS00153">
    <property type="entry name" value="ATPASE_GAMMA"/>
    <property type="match status" value="1"/>
</dbReference>
<dbReference type="CDD" id="cd12151">
    <property type="entry name" value="F1-ATPase_gamma"/>
    <property type="match status" value="1"/>
</dbReference>
<proteinExistence type="inferred from homology"/>
<dbReference type="InterPro" id="IPR023632">
    <property type="entry name" value="ATP_synth_F1_gsu_CS"/>
</dbReference>
<evidence type="ECO:0000256" key="8">
    <source>
        <dbReference type="ARBA" id="ARBA00023310"/>
    </source>
</evidence>
<keyword evidence="4" id="KW-0375">Hydrogen ion transport</keyword>
<keyword evidence="5" id="KW-0406">Ion transport</keyword>
<comment type="caution">
    <text evidence="9">The sequence shown here is derived from an EMBL/GenBank/DDBJ whole genome shotgun (WGS) entry which is preliminary data.</text>
</comment>
<comment type="similarity">
    <text evidence="2">Belongs to the ATPase gamma chain family.</text>
</comment>
<keyword evidence="6" id="KW-0472">Membrane</keyword>
<dbReference type="Pfam" id="PF00231">
    <property type="entry name" value="ATP-synt"/>
    <property type="match status" value="1"/>
</dbReference>
<evidence type="ECO:0000313" key="9">
    <source>
        <dbReference type="EMBL" id="MPL80624.1"/>
    </source>
</evidence>
<accession>A0A644UNW5</accession>
<name>A0A644UNW5_9ZZZZ</name>
<evidence type="ECO:0000256" key="6">
    <source>
        <dbReference type="ARBA" id="ARBA00023136"/>
    </source>
</evidence>
<dbReference type="HAMAP" id="MF_00815">
    <property type="entry name" value="ATP_synth_gamma_bact"/>
    <property type="match status" value="1"/>
</dbReference>
<comment type="subcellular location">
    <subcellularLocation>
        <location evidence="1">Membrane</location>
        <topology evidence="1">Peripheral membrane protein</topology>
    </subcellularLocation>
</comment>
<evidence type="ECO:0000256" key="2">
    <source>
        <dbReference type="ARBA" id="ARBA00007681"/>
    </source>
</evidence>
<dbReference type="Gene3D" id="3.40.1380.10">
    <property type="match status" value="1"/>
</dbReference>
<dbReference type="Gene3D" id="1.10.287.80">
    <property type="entry name" value="ATP synthase, gamma subunit, helix hairpin domain"/>
    <property type="match status" value="1"/>
</dbReference>
<evidence type="ECO:0000256" key="5">
    <source>
        <dbReference type="ARBA" id="ARBA00023065"/>
    </source>
</evidence>
<reference evidence="9" key="1">
    <citation type="submission" date="2019-08" db="EMBL/GenBank/DDBJ databases">
        <authorList>
            <person name="Kucharzyk K."/>
            <person name="Murdoch R.W."/>
            <person name="Higgins S."/>
            <person name="Loffler F."/>
        </authorList>
    </citation>
    <scope>NUCLEOTIDE SEQUENCE</scope>
</reference>
<dbReference type="PANTHER" id="PTHR11693">
    <property type="entry name" value="ATP SYNTHASE GAMMA CHAIN"/>
    <property type="match status" value="1"/>
</dbReference>
<organism evidence="9">
    <name type="scientific">bioreactor metagenome</name>
    <dbReference type="NCBI Taxonomy" id="1076179"/>
    <lineage>
        <taxon>unclassified sequences</taxon>
        <taxon>metagenomes</taxon>
        <taxon>ecological metagenomes</taxon>
    </lineage>
</organism>
<dbReference type="EMBL" id="VSSQ01000139">
    <property type="protein sequence ID" value="MPL80624.1"/>
    <property type="molecule type" value="Genomic_DNA"/>
</dbReference>
<evidence type="ECO:0000256" key="7">
    <source>
        <dbReference type="ARBA" id="ARBA00023196"/>
    </source>
</evidence>
<dbReference type="SUPFAM" id="SSF52943">
    <property type="entry name" value="ATP synthase (F1-ATPase), gamma subunit"/>
    <property type="match status" value="1"/>
</dbReference>
<dbReference type="AlphaFoldDB" id="A0A644UNW5"/>
<dbReference type="GO" id="GO:0045259">
    <property type="term" value="C:proton-transporting ATP synthase complex"/>
    <property type="evidence" value="ECO:0007669"/>
    <property type="project" value="UniProtKB-KW"/>
</dbReference>
<dbReference type="InterPro" id="IPR035968">
    <property type="entry name" value="ATP_synth_F1_ATPase_gsu"/>
</dbReference>
<dbReference type="GO" id="GO:0046933">
    <property type="term" value="F:proton-transporting ATP synthase activity, rotational mechanism"/>
    <property type="evidence" value="ECO:0007669"/>
    <property type="project" value="InterPro"/>
</dbReference>
<protein>
    <submittedName>
        <fullName evidence="9">ATP synthase gamma chain</fullName>
    </submittedName>
</protein>
<evidence type="ECO:0000256" key="3">
    <source>
        <dbReference type="ARBA" id="ARBA00022448"/>
    </source>
</evidence>